<keyword evidence="3" id="KW-0547">Nucleotide-binding</keyword>
<dbReference type="Gene3D" id="3.30.420.40">
    <property type="match status" value="2"/>
</dbReference>
<evidence type="ECO:0000256" key="5">
    <source>
        <dbReference type="ARBA" id="ARBA00022798"/>
    </source>
</evidence>
<dbReference type="RefSeq" id="WP_057182455.1">
    <property type="nucleotide sequence ID" value="NZ_BDQM01000001.1"/>
</dbReference>
<gene>
    <name evidence="11" type="primary">glpK</name>
    <name evidence="11" type="ORF">MTCD1_00146</name>
</gene>
<dbReference type="EMBL" id="BDQM01000001">
    <property type="protein sequence ID" value="GAW94550.1"/>
    <property type="molecule type" value="Genomic_DNA"/>
</dbReference>
<accession>A0ABQ0MQA0</accession>
<dbReference type="PIRSF" id="PIRSF000538">
    <property type="entry name" value="GlpK"/>
    <property type="match status" value="1"/>
</dbReference>
<dbReference type="Proteomes" id="UP000197068">
    <property type="component" value="Unassembled WGS sequence"/>
</dbReference>
<evidence type="ECO:0000259" key="10">
    <source>
        <dbReference type="Pfam" id="PF02782"/>
    </source>
</evidence>
<comment type="caution">
    <text evidence="11">The sequence shown here is derived from an EMBL/GenBank/DDBJ whole genome shotgun (WGS) entry which is preliminary data.</text>
</comment>
<protein>
    <recommendedName>
        <fullName evidence="7">ATP:glycerol 3-phosphotransferase</fullName>
    </recommendedName>
</protein>
<feature type="domain" description="Carbohydrate kinase FGGY C-terminal" evidence="10">
    <location>
        <begin position="259"/>
        <end position="445"/>
    </location>
</feature>
<feature type="domain" description="Carbohydrate kinase FGGY N-terminal" evidence="9">
    <location>
        <begin position="1"/>
        <end position="247"/>
    </location>
</feature>
<evidence type="ECO:0000256" key="3">
    <source>
        <dbReference type="ARBA" id="ARBA00022741"/>
    </source>
</evidence>
<evidence type="ECO:0000256" key="7">
    <source>
        <dbReference type="ARBA" id="ARBA00043149"/>
    </source>
</evidence>
<evidence type="ECO:0000313" key="11">
    <source>
        <dbReference type="EMBL" id="GAW94550.1"/>
    </source>
</evidence>
<dbReference type="InterPro" id="IPR018485">
    <property type="entry name" value="FGGY_C"/>
</dbReference>
<evidence type="ECO:0000259" key="9">
    <source>
        <dbReference type="Pfam" id="PF00370"/>
    </source>
</evidence>
<evidence type="ECO:0000256" key="1">
    <source>
        <dbReference type="ARBA" id="ARBA00009156"/>
    </source>
</evidence>
<dbReference type="SUPFAM" id="SSF53067">
    <property type="entry name" value="Actin-like ATPase domain"/>
    <property type="match status" value="2"/>
</dbReference>
<dbReference type="CDD" id="cd07786">
    <property type="entry name" value="FGGY_EcGK_like"/>
    <property type="match status" value="1"/>
</dbReference>
<keyword evidence="2 8" id="KW-0808">Transferase</keyword>
<reference evidence="11 12" key="1">
    <citation type="submission" date="2017-06" db="EMBL/GenBank/DDBJ databases">
        <title>Whole Genome Sequences of Colwellia marinimaniae MTCD1.</title>
        <authorList>
            <person name="Kusumoto H."/>
            <person name="Inoue M."/>
            <person name="Tanikawa K."/>
            <person name="Maeji H."/>
            <person name="Cameron J.H."/>
            <person name="Bartlett D.H."/>
        </authorList>
    </citation>
    <scope>NUCLEOTIDE SEQUENCE [LARGE SCALE GENOMIC DNA]</scope>
    <source>
        <strain evidence="11 12">MTCD1</strain>
    </source>
</reference>
<proteinExistence type="inferred from homology"/>
<dbReference type="InterPro" id="IPR018484">
    <property type="entry name" value="FGGY_N"/>
</dbReference>
<evidence type="ECO:0000313" key="12">
    <source>
        <dbReference type="Proteomes" id="UP000197068"/>
    </source>
</evidence>
<organism evidence="11 12">
    <name type="scientific">Colwellia marinimaniae</name>
    <dbReference type="NCBI Taxonomy" id="1513592"/>
    <lineage>
        <taxon>Bacteria</taxon>
        <taxon>Pseudomonadati</taxon>
        <taxon>Pseudomonadota</taxon>
        <taxon>Gammaproteobacteria</taxon>
        <taxon>Alteromonadales</taxon>
        <taxon>Colwelliaceae</taxon>
        <taxon>Colwellia</taxon>
    </lineage>
</organism>
<keyword evidence="6" id="KW-0067">ATP-binding</keyword>
<name>A0ABQ0MQA0_9GAMM</name>
<dbReference type="GO" id="GO:0004370">
    <property type="term" value="F:glycerol kinase activity"/>
    <property type="evidence" value="ECO:0007669"/>
    <property type="project" value="UniProtKB-EC"/>
</dbReference>
<dbReference type="InterPro" id="IPR018483">
    <property type="entry name" value="Carb_kinase_FGGY_CS"/>
</dbReference>
<dbReference type="InterPro" id="IPR005999">
    <property type="entry name" value="Glycerol_kin"/>
</dbReference>
<comment type="similarity">
    <text evidence="1 8">Belongs to the FGGY kinase family.</text>
</comment>
<evidence type="ECO:0000256" key="4">
    <source>
        <dbReference type="ARBA" id="ARBA00022777"/>
    </source>
</evidence>
<dbReference type="InterPro" id="IPR043129">
    <property type="entry name" value="ATPase_NBD"/>
</dbReference>
<sequence length="498" mass="54430">MILAIDQGTTGTTIRITTAQGQEVGAAYNEFQQFYPRPTWVEHDAMEIWQVTQDSILQALKSAKLTSADITCIGITNQRETTVVWHKKTGKPVYNAIVWQCRRSATICQKIKALGKADWLHQKTGLMLDAYFCATKLQWLFNEKPELKALAEKGELAFGTIDSWLMWKLSNGQAHCTDHSNASRTMLYNIHQQQWDDELLEFFDIPKSILPSIKSSAGLFCHSAADGFLGAEIPITGVAGDQQSALFAQQCTQAGMIKNTYGTGCFMLMYTGDQAYLSNKGLLTTIACDKNGQPAYALEGAVFIAGAAVQWLRDQLELIDHASETETLALSVSDNNGVYFVPAFSGLGAPHWDMQATGSITGLTQGCTKAHIVRATLEAIAFQSYDLMQLMQQESSITIKKLKVDGGACANNFIMQFQADLLGVTIERPANIESTVLGATILAAMGQGIWHAETIPASLYGEIDYFTGNMEQAQGKTLLAGWHSAVNKCLVAKLGCSF</sequence>
<evidence type="ECO:0000256" key="6">
    <source>
        <dbReference type="ARBA" id="ARBA00022840"/>
    </source>
</evidence>
<evidence type="ECO:0000256" key="8">
    <source>
        <dbReference type="RuleBase" id="RU003733"/>
    </source>
</evidence>
<dbReference type="PANTHER" id="PTHR10196">
    <property type="entry name" value="SUGAR KINASE"/>
    <property type="match status" value="1"/>
</dbReference>
<dbReference type="PANTHER" id="PTHR10196:SF69">
    <property type="entry name" value="GLYCEROL KINASE"/>
    <property type="match status" value="1"/>
</dbReference>
<dbReference type="Pfam" id="PF02782">
    <property type="entry name" value="FGGY_C"/>
    <property type="match status" value="1"/>
</dbReference>
<keyword evidence="5" id="KW-0319">Glycerol metabolism</keyword>
<dbReference type="NCBIfam" id="TIGR01311">
    <property type="entry name" value="glycerol_kin"/>
    <property type="match status" value="1"/>
</dbReference>
<dbReference type="Pfam" id="PF00370">
    <property type="entry name" value="FGGY_N"/>
    <property type="match status" value="1"/>
</dbReference>
<dbReference type="PROSITE" id="PS00445">
    <property type="entry name" value="FGGY_KINASES_2"/>
    <property type="match status" value="1"/>
</dbReference>
<keyword evidence="12" id="KW-1185">Reference proteome</keyword>
<dbReference type="NCBIfam" id="NF000756">
    <property type="entry name" value="PRK00047.1"/>
    <property type="match status" value="1"/>
</dbReference>
<keyword evidence="4 8" id="KW-0418">Kinase</keyword>
<evidence type="ECO:0000256" key="2">
    <source>
        <dbReference type="ARBA" id="ARBA00022679"/>
    </source>
</evidence>
<dbReference type="InterPro" id="IPR000577">
    <property type="entry name" value="Carb_kinase_FGGY"/>
</dbReference>